<evidence type="ECO:0008006" key="3">
    <source>
        <dbReference type="Google" id="ProtNLM"/>
    </source>
</evidence>
<reference evidence="1 2" key="1">
    <citation type="submission" date="2019-11" db="EMBL/GenBank/DDBJ databases">
        <title>Type strains purchased from KCTC, JCM and DSMZ.</title>
        <authorList>
            <person name="Lu H."/>
        </authorList>
    </citation>
    <scope>NUCLEOTIDE SEQUENCE [LARGE SCALE GENOMIC DNA]</scope>
    <source>
        <strain evidence="1 2">DSM 103461</strain>
    </source>
</reference>
<dbReference type="Proteomes" id="UP000735592">
    <property type="component" value="Unassembled WGS sequence"/>
</dbReference>
<keyword evidence="2" id="KW-1185">Reference proteome</keyword>
<name>A0ABW9SM12_9BURK</name>
<comment type="caution">
    <text evidence="1">The sequence shown here is derived from an EMBL/GenBank/DDBJ whole genome shotgun (WGS) entry which is preliminary data.</text>
</comment>
<protein>
    <recommendedName>
        <fullName evidence="3">Transcriptional regulator</fullName>
    </recommendedName>
</protein>
<evidence type="ECO:0000313" key="2">
    <source>
        <dbReference type="Proteomes" id="UP000735592"/>
    </source>
</evidence>
<dbReference type="RefSeq" id="WP_155433895.1">
    <property type="nucleotide sequence ID" value="NZ_JBHLXK010000003.1"/>
</dbReference>
<proteinExistence type="predicted"/>
<organism evidence="1 2">
    <name type="scientific">Pseudoduganella danionis</name>
    <dbReference type="NCBI Taxonomy" id="1890295"/>
    <lineage>
        <taxon>Bacteria</taxon>
        <taxon>Pseudomonadati</taxon>
        <taxon>Pseudomonadota</taxon>
        <taxon>Betaproteobacteria</taxon>
        <taxon>Burkholderiales</taxon>
        <taxon>Oxalobacteraceae</taxon>
        <taxon>Telluria group</taxon>
        <taxon>Pseudoduganella</taxon>
    </lineage>
</organism>
<evidence type="ECO:0000313" key="1">
    <source>
        <dbReference type="EMBL" id="MTW32659.1"/>
    </source>
</evidence>
<gene>
    <name evidence="1" type="ORF">GM655_07460</name>
</gene>
<dbReference type="EMBL" id="WNKW01000001">
    <property type="protein sequence ID" value="MTW32659.1"/>
    <property type="molecule type" value="Genomic_DNA"/>
</dbReference>
<sequence length="106" mass="12005">MRSEAIHDLLGKLDELESSSLNEAHKEEFRRLIYQVGAAHGIGKIEREERIRTARAMLDAGVDRAAIRDRMMARFQIGESQAYRDISSALAIVPKVPVLWDSKTIK</sequence>
<accession>A0ABW9SM12</accession>